<evidence type="ECO:0000256" key="6">
    <source>
        <dbReference type="SAM" id="MobiDB-lite"/>
    </source>
</evidence>
<dbReference type="GO" id="GO:0045944">
    <property type="term" value="P:positive regulation of transcription by RNA polymerase II"/>
    <property type="evidence" value="ECO:0007669"/>
    <property type="project" value="TreeGrafter"/>
</dbReference>
<dbReference type="Gene3D" id="3.30.160.60">
    <property type="entry name" value="Classic Zinc Finger"/>
    <property type="match status" value="6"/>
</dbReference>
<dbReference type="FunFam" id="3.30.160.60:FF:002167">
    <property type="entry name" value="Si:ch211-269m15.3"/>
    <property type="match status" value="1"/>
</dbReference>
<dbReference type="Proteomes" id="UP000324632">
    <property type="component" value="Chromosome 12"/>
</dbReference>
<dbReference type="GO" id="GO:0050769">
    <property type="term" value="P:positive regulation of neurogenesis"/>
    <property type="evidence" value="ECO:0007669"/>
    <property type="project" value="TreeGrafter"/>
</dbReference>
<comment type="caution">
    <text evidence="9">The sequence shown here is derived from an EMBL/GenBank/DDBJ whole genome shotgun (WGS) entry which is preliminary data.</text>
</comment>
<dbReference type="InterPro" id="IPR013087">
    <property type="entry name" value="Znf_C2H2_type"/>
</dbReference>
<dbReference type="EMBL" id="SOYY01000012">
    <property type="protein sequence ID" value="KAA0714045.1"/>
    <property type="molecule type" value="Genomic_DNA"/>
</dbReference>
<keyword evidence="4" id="KW-0862">Zinc</keyword>
<feature type="domain" description="C2H2-type" evidence="8">
    <location>
        <begin position="676"/>
        <end position="703"/>
    </location>
</feature>
<dbReference type="InterPro" id="IPR050688">
    <property type="entry name" value="Zinc_finger/UBP_domain"/>
</dbReference>
<evidence type="ECO:0000313" key="9">
    <source>
        <dbReference type="EMBL" id="KAA0714045.1"/>
    </source>
</evidence>
<evidence type="ECO:0000256" key="7">
    <source>
        <dbReference type="SAM" id="Phobius"/>
    </source>
</evidence>
<dbReference type="InterPro" id="IPR017956">
    <property type="entry name" value="AT_hook_DNA-bd_motif"/>
</dbReference>
<evidence type="ECO:0000256" key="2">
    <source>
        <dbReference type="ARBA" id="ARBA00022737"/>
    </source>
</evidence>
<feature type="compositionally biased region" description="Polar residues" evidence="6">
    <location>
        <begin position="518"/>
        <end position="528"/>
    </location>
</feature>
<feature type="compositionally biased region" description="Acidic residues" evidence="6">
    <location>
        <begin position="448"/>
        <end position="468"/>
    </location>
</feature>
<feature type="compositionally biased region" description="Low complexity" evidence="6">
    <location>
        <begin position="24"/>
        <end position="43"/>
    </location>
</feature>
<evidence type="ECO:0000256" key="5">
    <source>
        <dbReference type="PROSITE-ProRule" id="PRU00042"/>
    </source>
</evidence>
<name>A0A5A9NXR0_9TELE</name>
<evidence type="ECO:0000259" key="8">
    <source>
        <dbReference type="PROSITE" id="PS50157"/>
    </source>
</evidence>
<feature type="region of interest" description="Disordered" evidence="6">
    <location>
        <begin position="206"/>
        <end position="248"/>
    </location>
</feature>
<feature type="domain" description="C2H2-type" evidence="8">
    <location>
        <begin position="618"/>
        <end position="645"/>
    </location>
</feature>
<dbReference type="InterPro" id="IPR036236">
    <property type="entry name" value="Znf_C2H2_sf"/>
</dbReference>
<dbReference type="PANTHER" id="PTHR24403:SF36">
    <property type="entry name" value="ZINC FINGER PROTEIN 335"/>
    <property type="match status" value="1"/>
</dbReference>
<organism evidence="9 10">
    <name type="scientific">Triplophysa tibetana</name>
    <dbReference type="NCBI Taxonomy" id="1572043"/>
    <lineage>
        <taxon>Eukaryota</taxon>
        <taxon>Metazoa</taxon>
        <taxon>Chordata</taxon>
        <taxon>Craniata</taxon>
        <taxon>Vertebrata</taxon>
        <taxon>Euteleostomi</taxon>
        <taxon>Actinopterygii</taxon>
        <taxon>Neopterygii</taxon>
        <taxon>Teleostei</taxon>
        <taxon>Ostariophysi</taxon>
        <taxon>Cypriniformes</taxon>
        <taxon>Nemacheilidae</taxon>
        <taxon>Triplophysa</taxon>
    </lineage>
</organism>
<feature type="domain" description="C2H2-type" evidence="8">
    <location>
        <begin position="648"/>
        <end position="675"/>
    </location>
</feature>
<feature type="compositionally biased region" description="Polar residues" evidence="6">
    <location>
        <begin position="537"/>
        <end position="576"/>
    </location>
</feature>
<dbReference type="GO" id="GO:0000978">
    <property type="term" value="F:RNA polymerase II cis-regulatory region sequence-specific DNA binding"/>
    <property type="evidence" value="ECO:0007669"/>
    <property type="project" value="TreeGrafter"/>
</dbReference>
<feature type="domain" description="C2H2-type" evidence="8">
    <location>
        <begin position="1227"/>
        <end position="1255"/>
    </location>
</feature>
<dbReference type="GO" id="GO:0005634">
    <property type="term" value="C:nucleus"/>
    <property type="evidence" value="ECO:0007669"/>
    <property type="project" value="TreeGrafter"/>
</dbReference>
<keyword evidence="10" id="KW-1185">Reference proteome</keyword>
<protein>
    <submittedName>
        <fullName evidence="9">Zinc finger protein 335 NRC-interacting factor 1</fullName>
    </submittedName>
</protein>
<feature type="domain" description="C2H2-type" evidence="8">
    <location>
        <begin position="1143"/>
        <end position="1170"/>
    </location>
</feature>
<dbReference type="PROSITE" id="PS00028">
    <property type="entry name" value="ZINC_FINGER_C2H2_1"/>
    <property type="match status" value="7"/>
</dbReference>
<reference evidence="9 10" key="1">
    <citation type="journal article" date="2019" name="Mol. Ecol. Resour.">
        <title>Chromosome-level genome assembly of Triplophysa tibetana, a fish adapted to the harsh high-altitude environment of the Tibetan Plateau.</title>
        <authorList>
            <person name="Yang X."/>
            <person name="Liu H."/>
            <person name="Ma Z."/>
            <person name="Zou Y."/>
            <person name="Zou M."/>
            <person name="Mao Y."/>
            <person name="Li X."/>
            <person name="Wang H."/>
            <person name="Chen T."/>
            <person name="Wang W."/>
            <person name="Yang R."/>
        </authorList>
    </citation>
    <scope>NUCLEOTIDE SEQUENCE [LARGE SCALE GENOMIC DNA]</scope>
    <source>
        <strain evidence="9">TTIB1903HZAU</strain>
        <tissue evidence="9">Muscle</tissue>
    </source>
</reference>
<dbReference type="GO" id="GO:0007420">
    <property type="term" value="P:brain development"/>
    <property type="evidence" value="ECO:0007669"/>
    <property type="project" value="TreeGrafter"/>
</dbReference>
<keyword evidence="2" id="KW-0677">Repeat</keyword>
<feature type="domain" description="C2H2-type" evidence="8">
    <location>
        <begin position="774"/>
        <end position="801"/>
    </location>
</feature>
<keyword evidence="7" id="KW-0472">Membrane</keyword>
<feature type="compositionally biased region" description="Basic and acidic residues" evidence="6">
    <location>
        <begin position="469"/>
        <end position="480"/>
    </location>
</feature>
<keyword evidence="3 5" id="KW-0863">Zinc-finger</keyword>
<proteinExistence type="predicted"/>
<feature type="compositionally biased region" description="Polar residues" evidence="6">
    <location>
        <begin position="224"/>
        <end position="238"/>
    </location>
</feature>
<keyword evidence="1" id="KW-0479">Metal-binding</keyword>
<feature type="domain" description="C2H2-type" evidence="8">
    <location>
        <begin position="1199"/>
        <end position="1226"/>
    </location>
</feature>
<keyword evidence="7" id="KW-1133">Transmembrane helix</keyword>
<dbReference type="SMART" id="SM00355">
    <property type="entry name" value="ZnF_C2H2"/>
    <property type="match status" value="12"/>
</dbReference>
<evidence type="ECO:0000256" key="4">
    <source>
        <dbReference type="ARBA" id="ARBA00022833"/>
    </source>
</evidence>
<evidence type="ECO:0000256" key="3">
    <source>
        <dbReference type="ARBA" id="ARBA00022771"/>
    </source>
</evidence>
<dbReference type="SMART" id="SM00384">
    <property type="entry name" value="AT_hook"/>
    <property type="match status" value="2"/>
</dbReference>
<gene>
    <name evidence="9" type="ORF">E1301_Tti017512</name>
</gene>
<dbReference type="Pfam" id="PF00096">
    <property type="entry name" value="zf-C2H2"/>
    <property type="match status" value="2"/>
</dbReference>
<feature type="region of interest" description="Disordered" evidence="6">
    <location>
        <begin position="405"/>
        <end position="593"/>
    </location>
</feature>
<dbReference type="PANTHER" id="PTHR24403">
    <property type="entry name" value="ZINC FINGER PROTEIN"/>
    <property type="match status" value="1"/>
</dbReference>
<feature type="compositionally biased region" description="Basic residues" evidence="6">
    <location>
        <begin position="584"/>
        <end position="593"/>
    </location>
</feature>
<feature type="region of interest" description="Disordered" evidence="6">
    <location>
        <begin position="309"/>
        <end position="340"/>
    </location>
</feature>
<feature type="region of interest" description="Disordered" evidence="6">
    <location>
        <begin position="1"/>
        <end position="56"/>
    </location>
</feature>
<keyword evidence="7" id="KW-0812">Transmembrane</keyword>
<dbReference type="FunFam" id="3.30.160.60:FF:000100">
    <property type="entry name" value="Zinc finger 45-like"/>
    <property type="match status" value="1"/>
</dbReference>
<accession>A0A5A9NXR0</accession>
<feature type="compositionally biased region" description="Basic and acidic residues" evidence="6">
    <location>
        <begin position="309"/>
        <end position="329"/>
    </location>
</feature>
<feature type="transmembrane region" description="Helical" evidence="7">
    <location>
        <begin position="1524"/>
        <end position="1544"/>
    </location>
</feature>
<dbReference type="FunFam" id="3.30.160.60:FF:000444">
    <property type="entry name" value="Zinc finger protein 335"/>
    <property type="match status" value="1"/>
</dbReference>
<feature type="domain" description="C2H2-type" evidence="8">
    <location>
        <begin position="743"/>
        <end position="765"/>
    </location>
</feature>
<dbReference type="FunFam" id="3.30.160.60:FF:003059">
    <property type="entry name" value="Zinc finger protein 335"/>
    <property type="match status" value="1"/>
</dbReference>
<dbReference type="PROSITE" id="PS50157">
    <property type="entry name" value="ZINC_FINGER_C2H2_2"/>
    <property type="match status" value="10"/>
</dbReference>
<dbReference type="SUPFAM" id="SSF57667">
    <property type="entry name" value="beta-beta-alpha zinc fingers"/>
    <property type="match status" value="5"/>
</dbReference>
<sequence>MDSEDMEVESSSDVGHSGMEEPSESGMGMESSEAMSADSSDAATAQAPESDCHVGQSSEGIVVFIPETSSSTDVRRVHLPDSSSVAQSTSVSSVSTVTQSVLVSESVQVMVHSSAVSEGGMMVSDSTASTSSDLGSAIDKIIESTIGPDIINGCIAVTSAEDGSAETTQYLILQGPDDGAPMVAQMSSSALSSRIAIEALADGPTSTCLDQPGHSGYGDHEDGSSSSCPDQPQRSQYMECNGRDDPDQTREARYIECSGAEPDQTPLHSDYSVAECSGMNSSLQRCSFRSSRYVVECSDRYLECGAEEAERPQHSRYIDSSIDDREHVSASEQEAGLAEEPQHSYMLQGSLYSDEGAVRHSLSDTVGSQLADQMDCNDSLAGTYISSSGTYSGQLEAVEVQSGVVDEPGNRTPNLAELEEMMEKRGRGRPRKSESKAHAVIEVKKEEPPEEEDDDIVDAGAIDDPEADSDYKPADEEPKPRLAANHCKPPPTCSSSSSSTSRRRPRRMVGPPRKFLSYSETPEGSQPGNAAEPQTPEEASSSGLEDGTPLSNGTVAEPGVSQSDSENKDPSSNTGTDDADFLPRKRGRPSKRFLQKKYKKYMNRNKYYRTLKPLLRPHNCWICGSRFLSQEDLRFHVDSHEGKDPERFKCLQCSYRCKRWSSLKEHMFNHEGSKPYKCEVCDYSSVYKKDVIRHSAVHNKNKSRKIDVVPRMSEFPCPICRRVYPMQKRLTQHMKSHSTDKPHMCDKCGKSFKKRYTFKMHLLTHIQNCGNSLFKCEFCEYICNDKKHLLNHQLSHTNDKPFKCEECKYSTSKEEFLVSHIAIKHTGNVTVTITDLPELKDLRMKILYVLQTYILVRRFPCCLCSGEKPFSCDMCHFTTRHRKNLRLHIQCRHPETFEEWNQTHPEEPIRRRQRPAFTVQQIEELRLQHETQGLQGTVVSVDPITLQTMESMGNTSVSQDALGNTTIIYEQAQSTDLSAQNALDLLLNMSNARELQVAVLKTDGKTLETGTWSTASSGGQGSSLQSQKIVTFHVSENGDTLVQEAFETATGTVEQEEAAGVSQIGIETYETTDFSVVEQASEEIPDQEAPHSSLEEPSAEPQVMEVSTESLSISTPLKENKEKFYLSSEEVLQQVEQLSHKRFSCRICMETFQGRSDMENHRRAHIDPKTFKCPDCEFTAPSWQEVKAHMAMHAYLRPHKCTSCSFASKNKKDLRRHMMTHTNEKPFACQMCGQRFNRNGHLKFHMERLHSQEPSPRKAHSVSSQQTIIVNSDEEALATLQNLQAGQTLISPERLQQALGQEHIIVAQDQTLSDQEEATYIQQITTVDGQTVQHLMSGDNQVTEMEDGQIAHIQYEHDGTFLQEQQIALSHDGQIQYVPITTEQHVVAPEDLEAVAHSAVTGITPTEGDLSVLLSSSELILKIYYDYGPYVITCCKFQQRYCADFVNDRGQFAPEYEGRILVENYNGVFIVYLINLSITDAGKYRCGVRGFASTYDDFELKTSGHSLTLICDLSSGSENMVPTLAALCSVVAFAVIVSITLLVFHLKKSRAKSGTCGFCDDTPVSYLRTSYLTHGHMV</sequence>
<dbReference type="GO" id="GO:0008270">
    <property type="term" value="F:zinc ion binding"/>
    <property type="evidence" value="ECO:0007669"/>
    <property type="project" value="UniProtKB-KW"/>
</dbReference>
<feature type="compositionally biased region" description="Basic and acidic residues" evidence="6">
    <location>
        <begin position="421"/>
        <end position="447"/>
    </location>
</feature>
<feature type="compositionally biased region" description="Acidic residues" evidence="6">
    <location>
        <begin position="1"/>
        <end position="10"/>
    </location>
</feature>
<evidence type="ECO:0000256" key="1">
    <source>
        <dbReference type="ARBA" id="ARBA00022723"/>
    </source>
</evidence>
<feature type="domain" description="C2H2-type" evidence="8">
    <location>
        <begin position="802"/>
        <end position="830"/>
    </location>
</feature>
<feature type="domain" description="C2H2-type" evidence="8">
    <location>
        <begin position="715"/>
        <end position="742"/>
    </location>
</feature>
<dbReference type="Gene3D" id="2.60.40.10">
    <property type="entry name" value="Immunoglobulins"/>
    <property type="match status" value="1"/>
</dbReference>
<evidence type="ECO:0000313" key="10">
    <source>
        <dbReference type="Proteomes" id="UP000324632"/>
    </source>
</evidence>
<dbReference type="InterPro" id="IPR013783">
    <property type="entry name" value="Ig-like_fold"/>
</dbReference>